<proteinExistence type="predicted"/>
<dbReference type="EMBL" id="JAFEKC020000001">
    <property type="protein sequence ID" value="KAK0517391.1"/>
    <property type="molecule type" value="Genomic_DNA"/>
</dbReference>
<feature type="domain" description="Nephrocystin 3-like N-terminal" evidence="2">
    <location>
        <begin position="262"/>
        <end position="427"/>
    </location>
</feature>
<protein>
    <recommendedName>
        <fullName evidence="6">NACHT domain-containing protein</fullName>
    </recommendedName>
</protein>
<feature type="domain" description="DUF7791" evidence="3">
    <location>
        <begin position="536"/>
        <end position="700"/>
    </location>
</feature>
<evidence type="ECO:0000313" key="5">
    <source>
        <dbReference type="Proteomes" id="UP001166286"/>
    </source>
</evidence>
<dbReference type="InterPro" id="IPR027417">
    <property type="entry name" value="P-loop_NTPase"/>
</dbReference>
<evidence type="ECO:0008006" key="6">
    <source>
        <dbReference type="Google" id="ProtNLM"/>
    </source>
</evidence>
<comment type="caution">
    <text evidence="4">The sequence shown here is derived from an EMBL/GenBank/DDBJ whole genome shotgun (WGS) entry which is preliminary data.</text>
</comment>
<dbReference type="Gene3D" id="3.40.50.300">
    <property type="entry name" value="P-loop containing nucleotide triphosphate hydrolases"/>
    <property type="match status" value="1"/>
</dbReference>
<sequence length="968" mass="111320">MAEALVALGVAANIGSFIDFGCKILSEGYRLHKYRSSSKNEELESVALDLQKLHDELQRPKNEIYQSPTPNDIQLQRLAEKCREVCLELLAALEKLKTVDSPGKWRSFRVALKTVWGESKIQSLQARLDEARQELIVRILMSLREQLRGSMNKQTMVMDRITNLDLNTQGLGEKFLEYIQDSKRWKADLVRAIHQGKAPPDDRAQLDHGYISERRERMQRTLIDSLHFSEMTDRHNRIVEAHEKTLQWIFLPGYAGQQKWTNFSEWLEGKSTLYWVTGKAGSGKSTLMKYLHRDKRTMNHLKKWAADVPLVTAAFFFWNSGTQMQMSEVGFLQSMLSQVLKEQPALIPRILPERWETFDLFGHDESIWSELELRRAFSLLAREEAPEAKFCFFIDGLDEFEGDHTNLITLIKDIGSSSNIKICVSSRPWVLFEDEFKHKPSLMLQDLTYPDIVHFIDFAFYNKPEFVELEKREPKYASELLRDIAQKSAGVFLWVSLVVRSLLAGLVNGDRVSDLQRRLAFLPPDLENLYEKMLNSLDPFYLEHASQIFQHVRAAEEPPSLLCLSFADEEPEFVPQMKVQPLPEDERFSRADIMRRRLNSRCKGLLEVGPALSPVSEALDPGDVSLTHHPMSVNDRLAEGTSLADFTVQYLHRTVRDFLETPQVWDRILLAGPRTYDPYLALCRSFIAQLKCLDPGSSCTSAFQETVRKCMLYAYRIQGRLEEGQSAQSLVSLVDDIDRTATNFHEVSTKHPFWPSKILSECYSSKYVMSTSLNFLALAVTFDLHTYVEAKVHHGCLAHDNDGFVPLLTIAIVRWEELEECSFVDAFPSVKMVKMLLKHGADPNMDLPGKQYVKTRTCSRRIPTVWEHLIYLEIPSLDEDLPSFGFDKSYCLTEVIYWFLVYGADPTMDLGIDLRTMLRHNLSEDKYNHVLAMMKAGKRRTWFMKKKENPNLDSSGQFKLDRLSTGGC</sequence>
<reference evidence="4" key="1">
    <citation type="submission" date="2023-03" db="EMBL/GenBank/DDBJ databases">
        <title>Complete genome of Cladonia borealis.</title>
        <authorList>
            <person name="Park H."/>
        </authorList>
    </citation>
    <scope>NUCLEOTIDE SEQUENCE</scope>
    <source>
        <strain evidence="4">ANT050790</strain>
    </source>
</reference>
<dbReference type="InterPro" id="IPR056693">
    <property type="entry name" value="DUF7791"/>
</dbReference>
<evidence type="ECO:0000259" key="3">
    <source>
        <dbReference type="Pfam" id="PF25053"/>
    </source>
</evidence>
<evidence type="ECO:0000259" key="2">
    <source>
        <dbReference type="Pfam" id="PF24883"/>
    </source>
</evidence>
<dbReference type="InterPro" id="IPR056884">
    <property type="entry name" value="NPHP3-like_N"/>
</dbReference>
<dbReference type="SUPFAM" id="SSF52540">
    <property type="entry name" value="P-loop containing nucleoside triphosphate hydrolases"/>
    <property type="match status" value="1"/>
</dbReference>
<keyword evidence="5" id="KW-1185">Reference proteome</keyword>
<name>A0AA39UFA2_9LECA</name>
<dbReference type="Pfam" id="PF24883">
    <property type="entry name" value="NPHP3_N"/>
    <property type="match status" value="1"/>
</dbReference>
<accession>A0AA39UFA2</accession>
<evidence type="ECO:0000256" key="1">
    <source>
        <dbReference type="ARBA" id="ARBA00022737"/>
    </source>
</evidence>
<dbReference type="Proteomes" id="UP001166286">
    <property type="component" value="Unassembled WGS sequence"/>
</dbReference>
<organism evidence="4 5">
    <name type="scientific">Cladonia borealis</name>
    <dbReference type="NCBI Taxonomy" id="184061"/>
    <lineage>
        <taxon>Eukaryota</taxon>
        <taxon>Fungi</taxon>
        <taxon>Dikarya</taxon>
        <taxon>Ascomycota</taxon>
        <taxon>Pezizomycotina</taxon>
        <taxon>Lecanoromycetes</taxon>
        <taxon>OSLEUM clade</taxon>
        <taxon>Lecanoromycetidae</taxon>
        <taxon>Lecanorales</taxon>
        <taxon>Lecanorineae</taxon>
        <taxon>Cladoniaceae</taxon>
        <taxon>Cladonia</taxon>
    </lineage>
</organism>
<evidence type="ECO:0000313" key="4">
    <source>
        <dbReference type="EMBL" id="KAK0517391.1"/>
    </source>
</evidence>
<dbReference type="Pfam" id="PF25053">
    <property type="entry name" value="DUF7791"/>
    <property type="match status" value="1"/>
</dbReference>
<dbReference type="PANTHER" id="PTHR10039">
    <property type="entry name" value="AMELOGENIN"/>
    <property type="match status" value="1"/>
</dbReference>
<gene>
    <name evidence="4" type="ORF">JMJ35_000546</name>
</gene>
<dbReference type="AlphaFoldDB" id="A0AA39UFA2"/>
<dbReference type="PANTHER" id="PTHR10039:SF5">
    <property type="entry name" value="NACHT DOMAIN-CONTAINING PROTEIN"/>
    <property type="match status" value="1"/>
</dbReference>
<keyword evidence="1" id="KW-0677">Repeat</keyword>